<proteinExistence type="predicted"/>
<feature type="transmembrane region" description="Helical" evidence="1">
    <location>
        <begin position="725"/>
        <end position="748"/>
    </location>
</feature>
<feature type="transmembrane region" description="Helical" evidence="1">
    <location>
        <begin position="604"/>
        <end position="621"/>
    </location>
</feature>
<keyword evidence="1" id="KW-0472">Membrane</keyword>
<feature type="transmembrane region" description="Helical" evidence="1">
    <location>
        <begin position="83"/>
        <end position="103"/>
    </location>
</feature>
<protein>
    <recommendedName>
        <fullName evidence="4">Transmembrane protein</fullName>
    </recommendedName>
</protein>
<dbReference type="GeneID" id="14908195"/>
<reference evidence="2 3" key="1">
    <citation type="submission" date="2011-07" db="EMBL/GenBank/DDBJ databases">
        <authorList>
            <person name="Coyne R."/>
            <person name="Brami D."/>
            <person name="Johnson J."/>
            <person name="Hostetler J."/>
            <person name="Hannick L."/>
            <person name="Clark T."/>
            <person name="Cassidy-Hanley D."/>
            <person name="Inman J."/>
        </authorList>
    </citation>
    <scope>NUCLEOTIDE SEQUENCE [LARGE SCALE GENOMIC DNA]</scope>
    <source>
        <strain evidence="2 3">G5</strain>
    </source>
</reference>
<keyword evidence="3" id="KW-1185">Reference proteome</keyword>
<feature type="transmembrane region" description="Helical" evidence="1">
    <location>
        <begin position="55"/>
        <end position="77"/>
    </location>
</feature>
<dbReference type="EMBL" id="GL983803">
    <property type="protein sequence ID" value="EGR32042.1"/>
    <property type="molecule type" value="Genomic_DNA"/>
</dbReference>
<feature type="transmembrane region" description="Helical" evidence="1">
    <location>
        <begin position="284"/>
        <end position="313"/>
    </location>
</feature>
<keyword evidence="1" id="KW-0812">Transmembrane</keyword>
<evidence type="ECO:0008006" key="4">
    <source>
        <dbReference type="Google" id="ProtNLM"/>
    </source>
</evidence>
<dbReference type="OMA" id="HMIALYH"/>
<feature type="transmembrane region" description="Helical" evidence="1">
    <location>
        <begin position="685"/>
        <end position="713"/>
    </location>
</feature>
<feature type="transmembrane region" description="Helical" evidence="1">
    <location>
        <begin position="361"/>
        <end position="381"/>
    </location>
</feature>
<dbReference type="eggNOG" id="ENOG502R2RJ">
    <property type="taxonomic scope" value="Eukaryota"/>
</dbReference>
<evidence type="ECO:0000313" key="3">
    <source>
        <dbReference type="Proteomes" id="UP000008983"/>
    </source>
</evidence>
<feature type="transmembrane region" description="Helical" evidence="1">
    <location>
        <begin position="12"/>
        <end position="34"/>
    </location>
</feature>
<feature type="transmembrane region" description="Helical" evidence="1">
    <location>
        <begin position="627"/>
        <end position="645"/>
    </location>
</feature>
<name>G0QS12_ICHMU</name>
<feature type="transmembrane region" description="Helical" evidence="1">
    <location>
        <begin position="334"/>
        <end position="355"/>
    </location>
</feature>
<gene>
    <name evidence="2" type="ORF">IMG5_098780</name>
</gene>
<feature type="transmembrane region" description="Helical" evidence="1">
    <location>
        <begin position="255"/>
        <end position="272"/>
    </location>
</feature>
<accession>G0QS12</accession>
<feature type="transmembrane region" description="Helical" evidence="1">
    <location>
        <begin position="654"/>
        <end position="673"/>
    </location>
</feature>
<dbReference type="Proteomes" id="UP000008983">
    <property type="component" value="Unassembled WGS sequence"/>
</dbReference>
<sequence>MLQKKNINKQIYLIFFIFSNKLKGKIIYLYFFLYTKRKVKKKILKINQKNYLYRIFILYKLRVFQISYLIIKILIYIKNLYKLFIFIYLYKLIILSKFVIFGLTDSFIISNFNFNLIILYKSSGRFLIIQLLVQITLKYLQTLQYPQFNSLYTFFPFIFFIKYIFQYIKALCTNQYLIDILMFFDSIFHQKIHSKCLRKPIYLKKKKKRLNLFFFQKWKVYKYYGNLGLLWCEGALENFSQIKIYKNKHSKIKSFHIIYSFQSQAILILFELTGCYLESYLNYFLIYFIQQCMIFFLQLIISFLNPLMFIIIIPKIKLLLFYKSEFYNELIFKNISHLCLSNIFLFTILDLLIFQNTSLKLIIILLYNIHVSYIFAFSLSFKNLLFCLFNIEKLSPSGNTRISIINLFYLLLVFLMRLLIQLFFILKITYQQLCIAMKGQYIYSLFAFQDPIAINYQQKNHDLKINFCHTLKQEIICKELQQEEKVFAQIQYDGKCENLAIKEYQFINQQFPMEGIQIIFLGNNLKLTVQLYCDHTAEKKNNQKLTIDNKDLTYQHACPSIDITESWDLFRENNVFYSVLFGVLGIIYRDNLVENLWIESIEMYRISLVFGFCVSLVILSLDDFGNFLLGGFVGYLLNLIVNNIIFDKFKLKEYFILQIIFVTCFGIITMIYSKYLKKKKNYINIYIYINILFLYIYIYIQIFLFIFFINFSFNFFFQRIMNNICILFIGAICIQISADLILSSYHFISILQKNDKHKQFCKNKNI</sequence>
<dbReference type="RefSeq" id="XP_004035528.1">
    <property type="nucleotide sequence ID" value="XM_004035480.1"/>
</dbReference>
<evidence type="ECO:0000313" key="2">
    <source>
        <dbReference type="EMBL" id="EGR32042.1"/>
    </source>
</evidence>
<feature type="transmembrane region" description="Helical" evidence="1">
    <location>
        <begin position="147"/>
        <end position="165"/>
    </location>
</feature>
<feature type="transmembrane region" description="Helical" evidence="1">
    <location>
        <begin position="402"/>
        <end position="426"/>
    </location>
</feature>
<keyword evidence="1" id="KW-1133">Transmembrane helix</keyword>
<dbReference type="InParanoid" id="G0QS12"/>
<organism evidence="2 3">
    <name type="scientific">Ichthyophthirius multifiliis</name>
    <name type="common">White spot disease agent</name>
    <name type="synonym">Ich</name>
    <dbReference type="NCBI Taxonomy" id="5932"/>
    <lineage>
        <taxon>Eukaryota</taxon>
        <taxon>Sar</taxon>
        <taxon>Alveolata</taxon>
        <taxon>Ciliophora</taxon>
        <taxon>Intramacronucleata</taxon>
        <taxon>Oligohymenophorea</taxon>
        <taxon>Hymenostomatida</taxon>
        <taxon>Ophryoglenina</taxon>
        <taxon>Ichthyophthirius</taxon>
    </lineage>
</organism>
<evidence type="ECO:0000256" key="1">
    <source>
        <dbReference type="SAM" id="Phobius"/>
    </source>
</evidence>
<dbReference type="AlphaFoldDB" id="G0QS12"/>